<proteinExistence type="predicted"/>
<evidence type="ECO:0000313" key="7">
    <source>
        <dbReference type="Proteomes" id="UP001239994"/>
    </source>
</evidence>
<dbReference type="AlphaFoldDB" id="A0AAD8ZCQ5"/>
<keyword evidence="7" id="KW-1185">Reference proteome</keyword>
<dbReference type="PANTHER" id="PTHR24369:SF196">
    <property type="entry name" value="RETICULON 4 RECEPTOR LIKE 1"/>
    <property type="match status" value="1"/>
</dbReference>
<evidence type="ECO:0000256" key="3">
    <source>
        <dbReference type="ARBA" id="ARBA00022737"/>
    </source>
</evidence>
<evidence type="ECO:0000259" key="5">
    <source>
        <dbReference type="SMART" id="SM00082"/>
    </source>
</evidence>
<dbReference type="Pfam" id="PF00560">
    <property type="entry name" value="LRR_1"/>
    <property type="match status" value="1"/>
</dbReference>
<dbReference type="GO" id="GO:0005886">
    <property type="term" value="C:plasma membrane"/>
    <property type="evidence" value="ECO:0007669"/>
    <property type="project" value="UniProtKB-SubCell"/>
</dbReference>
<dbReference type="SMART" id="SM00082">
    <property type="entry name" value="LRRCT"/>
    <property type="match status" value="1"/>
</dbReference>
<evidence type="ECO:0000256" key="2">
    <source>
        <dbReference type="ARBA" id="ARBA00022729"/>
    </source>
</evidence>
<evidence type="ECO:0000313" key="6">
    <source>
        <dbReference type="EMBL" id="KAK1796626.1"/>
    </source>
</evidence>
<feature type="domain" description="LRRCT" evidence="5">
    <location>
        <begin position="242"/>
        <end position="294"/>
    </location>
</feature>
<keyword evidence="2" id="KW-0732">Signal</keyword>
<dbReference type="InterPro" id="IPR001611">
    <property type="entry name" value="Leu-rich_rpt"/>
</dbReference>
<reference evidence="6" key="1">
    <citation type="submission" date="2023-03" db="EMBL/GenBank/DDBJ databases">
        <title>Electrophorus voltai genome.</title>
        <authorList>
            <person name="Bian C."/>
        </authorList>
    </citation>
    <scope>NUCLEOTIDE SEQUENCE</scope>
    <source>
        <strain evidence="6">CB-2022</strain>
        <tissue evidence="6">Muscle</tissue>
    </source>
</reference>
<dbReference type="GO" id="GO:0045121">
    <property type="term" value="C:membrane raft"/>
    <property type="evidence" value="ECO:0007669"/>
    <property type="project" value="UniProtKB-SubCell"/>
</dbReference>
<dbReference type="GO" id="GO:0043204">
    <property type="term" value="C:perikaryon"/>
    <property type="evidence" value="ECO:0007669"/>
    <property type="project" value="UniProtKB-SubCell"/>
</dbReference>
<dbReference type="InterPro" id="IPR003591">
    <property type="entry name" value="Leu-rich_rpt_typical-subtyp"/>
</dbReference>
<dbReference type="PROSITE" id="PS51450">
    <property type="entry name" value="LRR"/>
    <property type="match status" value="3"/>
</dbReference>
<name>A0AAD8ZCQ5_9TELE</name>
<dbReference type="EMBL" id="JAROKS010000015">
    <property type="protein sequence ID" value="KAK1796626.1"/>
    <property type="molecule type" value="Genomic_DNA"/>
</dbReference>
<dbReference type="SMART" id="SM00369">
    <property type="entry name" value="LRR_TYP"/>
    <property type="match status" value="5"/>
</dbReference>
<dbReference type="InterPro" id="IPR050541">
    <property type="entry name" value="LRR_TM_domain-containing"/>
</dbReference>
<keyword evidence="1" id="KW-0433">Leucine-rich repeat</keyword>
<dbReference type="PANTHER" id="PTHR24369">
    <property type="entry name" value="ANTIGEN BSP, PUTATIVE-RELATED"/>
    <property type="match status" value="1"/>
</dbReference>
<comment type="caution">
    <text evidence="6">The sequence shown here is derived from an EMBL/GenBank/DDBJ whole genome shotgun (WGS) entry which is preliminary data.</text>
</comment>
<dbReference type="Pfam" id="PF13855">
    <property type="entry name" value="LRR_8"/>
    <property type="match status" value="1"/>
</dbReference>
<evidence type="ECO:0000256" key="1">
    <source>
        <dbReference type="ARBA" id="ARBA00022614"/>
    </source>
</evidence>
<sequence>MIQDYYNKRLAVMLVSILLSCCVVLLLRLCGTNTVVPSPACPVSCLCQETPFLNCSSSGLSKAPSLIPTTATSLDLSHNALHSLLPLGSGRARLRGLQHLWVGNNALERLSLCLGKGTEGTKTLGRREGHCVPWAPDLQLLSAERNQLKCLPRGLGSAKSLQVLQLSHNRISKLGPADAAGCTHLRELYLQHNLINTIHPWAFKDLKRLQVLDLRYNLLTIIPTPAYLSLRSLSTSVAIAGNKWRCDCNLKTLRRWLSFDSDLGKSTWKVVCSSPPHHAGKDLLHLEESEVVCSSHVYNTPGLYKEETVDEGKELLLSCDTANQ</sequence>
<dbReference type="Gene3D" id="3.80.10.10">
    <property type="entry name" value="Ribonuclease Inhibitor"/>
    <property type="match status" value="2"/>
</dbReference>
<accession>A0AAD8ZCQ5</accession>
<dbReference type="InterPro" id="IPR032675">
    <property type="entry name" value="LRR_dom_sf"/>
</dbReference>
<gene>
    <name evidence="6" type="ORF">P4O66_008926</name>
</gene>
<dbReference type="GO" id="GO:0098552">
    <property type="term" value="C:side of membrane"/>
    <property type="evidence" value="ECO:0007669"/>
    <property type="project" value="UniProtKB-KW"/>
</dbReference>
<keyword evidence="3" id="KW-0677">Repeat</keyword>
<evidence type="ECO:0000256" key="4">
    <source>
        <dbReference type="ARBA" id="ARBA00023180"/>
    </source>
</evidence>
<organism evidence="6 7">
    <name type="scientific">Electrophorus voltai</name>
    <dbReference type="NCBI Taxonomy" id="2609070"/>
    <lineage>
        <taxon>Eukaryota</taxon>
        <taxon>Metazoa</taxon>
        <taxon>Chordata</taxon>
        <taxon>Craniata</taxon>
        <taxon>Vertebrata</taxon>
        <taxon>Euteleostomi</taxon>
        <taxon>Actinopterygii</taxon>
        <taxon>Neopterygii</taxon>
        <taxon>Teleostei</taxon>
        <taxon>Ostariophysi</taxon>
        <taxon>Gymnotiformes</taxon>
        <taxon>Gymnotoidei</taxon>
        <taxon>Gymnotidae</taxon>
        <taxon>Electrophorus</taxon>
    </lineage>
</organism>
<keyword evidence="4" id="KW-0325">Glycoprotein</keyword>
<dbReference type="GO" id="GO:0042995">
    <property type="term" value="C:cell projection"/>
    <property type="evidence" value="ECO:0007669"/>
    <property type="project" value="UniProtKB-SubCell"/>
</dbReference>
<dbReference type="Proteomes" id="UP001239994">
    <property type="component" value="Unassembled WGS sequence"/>
</dbReference>
<dbReference type="InterPro" id="IPR000483">
    <property type="entry name" value="Cys-rich_flank_reg_C"/>
</dbReference>
<dbReference type="SUPFAM" id="SSF52058">
    <property type="entry name" value="L domain-like"/>
    <property type="match status" value="1"/>
</dbReference>
<feature type="non-terminal residue" evidence="6">
    <location>
        <position position="1"/>
    </location>
</feature>
<protein>
    <recommendedName>
        <fullName evidence="5">LRRCT domain-containing protein</fullName>
    </recommendedName>
</protein>